<dbReference type="PROSITE" id="PS51257">
    <property type="entry name" value="PROKAR_LIPOPROTEIN"/>
    <property type="match status" value="1"/>
</dbReference>
<feature type="transmembrane region" description="Helical" evidence="2">
    <location>
        <begin position="264"/>
        <end position="288"/>
    </location>
</feature>
<name>A0ABV5Z891_9GAMM</name>
<keyword evidence="2" id="KW-1133">Transmembrane helix</keyword>
<keyword evidence="1" id="KW-0175">Coiled coil</keyword>
<dbReference type="RefSeq" id="WP_027313569.1">
    <property type="nucleotide sequence ID" value="NZ_JBHLZN010000001.1"/>
</dbReference>
<protein>
    <submittedName>
        <fullName evidence="5">DUF4349 domain-containing protein</fullName>
    </submittedName>
</protein>
<evidence type="ECO:0000256" key="1">
    <source>
        <dbReference type="SAM" id="Coils"/>
    </source>
</evidence>
<feature type="domain" description="DUF4349" evidence="4">
    <location>
        <begin position="90"/>
        <end position="285"/>
    </location>
</feature>
<accession>A0ABV5Z891</accession>
<proteinExistence type="predicted"/>
<dbReference type="EMBL" id="JBHLZN010000001">
    <property type="protein sequence ID" value="MFB9885467.1"/>
    <property type="molecule type" value="Genomic_DNA"/>
</dbReference>
<comment type="caution">
    <text evidence="5">The sequence shown here is derived from an EMBL/GenBank/DDBJ whole genome shotgun (WGS) entry which is preliminary data.</text>
</comment>
<dbReference type="Proteomes" id="UP001589628">
    <property type="component" value="Unassembled WGS sequence"/>
</dbReference>
<evidence type="ECO:0000313" key="6">
    <source>
        <dbReference type="Proteomes" id="UP001589628"/>
    </source>
</evidence>
<feature type="signal peptide" evidence="3">
    <location>
        <begin position="1"/>
        <end position="23"/>
    </location>
</feature>
<keyword evidence="2" id="KW-0472">Membrane</keyword>
<evidence type="ECO:0000256" key="3">
    <source>
        <dbReference type="SAM" id="SignalP"/>
    </source>
</evidence>
<dbReference type="Pfam" id="PF14257">
    <property type="entry name" value="DUF4349"/>
    <property type="match status" value="1"/>
</dbReference>
<dbReference type="InterPro" id="IPR025645">
    <property type="entry name" value="DUF4349"/>
</dbReference>
<sequence>MLPTSPRLLSTLLLSLASLVLSGCQETDPNAQYHLSEPQAMMEASPQMSGGAALKMAVAPASMEAADQAAGNTVQFIEESRYLRFQLASSQLESRWQADANRCQPPSCDVLQASFNNSPDGGYQSAYLSVRVARSELDAFVTALGSQGLLESRIDRNDRSAEVIDADARLTNLEEVRNRLRALLNSTDAKLGEVIQLERELGRVQSELDAAKGRRAYLANLTEKVRLDISYEPQPQVANASILKPLWDALYNAGAVFFRSLAQLLTLVISALPWLLLAVPLLALWHWWRKR</sequence>
<keyword evidence="2" id="KW-0812">Transmembrane</keyword>
<keyword evidence="6" id="KW-1185">Reference proteome</keyword>
<feature type="chain" id="PRO_5045101037" evidence="3">
    <location>
        <begin position="24"/>
        <end position="291"/>
    </location>
</feature>
<keyword evidence="3" id="KW-0732">Signal</keyword>
<evidence type="ECO:0000256" key="2">
    <source>
        <dbReference type="SAM" id="Phobius"/>
    </source>
</evidence>
<feature type="coiled-coil region" evidence="1">
    <location>
        <begin position="170"/>
        <end position="214"/>
    </location>
</feature>
<evidence type="ECO:0000259" key="4">
    <source>
        <dbReference type="Pfam" id="PF14257"/>
    </source>
</evidence>
<evidence type="ECO:0000313" key="5">
    <source>
        <dbReference type="EMBL" id="MFB9885467.1"/>
    </source>
</evidence>
<gene>
    <name evidence="5" type="ORF">ACFFLH_03470</name>
</gene>
<reference evidence="5 6" key="1">
    <citation type="submission" date="2024-09" db="EMBL/GenBank/DDBJ databases">
        <authorList>
            <person name="Sun Q."/>
            <person name="Mori K."/>
        </authorList>
    </citation>
    <scope>NUCLEOTIDE SEQUENCE [LARGE SCALE GENOMIC DNA]</scope>
    <source>
        <strain evidence="5 6">ATCC 51285</strain>
    </source>
</reference>
<organism evidence="5 6">
    <name type="scientific">Balneatrix alpica</name>
    <dbReference type="NCBI Taxonomy" id="75684"/>
    <lineage>
        <taxon>Bacteria</taxon>
        <taxon>Pseudomonadati</taxon>
        <taxon>Pseudomonadota</taxon>
        <taxon>Gammaproteobacteria</taxon>
        <taxon>Oceanospirillales</taxon>
        <taxon>Balneatrichaceae</taxon>
        <taxon>Balneatrix</taxon>
    </lineage>
</organism>